<dbReference type="PANTHER" id="PTHR45266:SF3">
    <property type="entry name" value="OXALOACETATE DECARBOXYLASE ALPHA CHAIN"/>
    <property type="match status" value="1"/>
</dbReference>
<dbReference type="InterPro" id="IPR011053">
    <property type="entry name" value="Single_hybrid_motif"/>
</dbReference>
<dbReference type="InterPro" id="IPR000089">
    <property type="entry name" value="Biotin_lipoyl"/>
</dbReference>
<dbReference type="CDD" id="cd06850">
    <property type="entry name" value="biotinyl_domain"/>
    <property type="match status" value="1"/>
</dbReference>
<dbReference type="Proteomes" id="UP000288215">
    <property type="component" value="Unassembled WGS sequence"/>
</dbReference>
<evidence type="ECO:0000259" key="2">
    <source>
        <dbReference type="PROSITE" id="PS50968"/>
    </source>
</evidence>
<dbReference type="EMBL" id="RXGA01000002">
    <property type="protein sequence ID" value="RWX73712.1"/>
    <property type="molecule type" value="Genomic_DNA"/>
</dbReference>
<gene>
    <name evidence="3" type="ORF">Metus_0491</name>
</gene>
<dbReference type="PANTHER" id="PTHR45266">
    <property type="entry name" value="OXALOACETATE DECARBOXYLASE ALPHA CHAIN"/>
    <property type="match status" value="1"/>
</dbReference>
<proteinExistence type="predicted"/>
<dbReference type="AlphaFoldDB" id="A0A3S3VFY8"/>
<dbReference type="PROSITE" id="PS50968">
    <property type="entry name" value="BIOTINYL_LIPOYL"/>
    <property type="match status" value="1"/>
</dbReference>
<evidence type="ECO:0000256" key="1">
    <source>
        <dbReference type="ARBA" id="ARBA00023267"/>
    </source>
</evidence>
<name>A0A3S3VFY8_METS7</name>
<protein>
    <recommendedName>
        <fullName evidence="2">Lipoyl-binding domain-containing protein</fullName>
    </recommendedName>
</protein>
<dbReference type="InterPro" id="IPR050709">
    <property type="entry name" value="Biotin_Carboxyl_Carrier/Decarb"/>
</dbReference>
<dbReference type="Gene3D" id="2.40.50.100">
    <property type="match status" value="1"/>
</dbReference>
<sequence length="168" mass="17448">MMKFVITVNGARKEVEVSPEGGDLLSVKVNGKAYSVKVDSSTQGGARSEMTGSAPAAAFPIGANGAAGVDPLPPAASAQALVTLSEEPLVKQKSIRVVKSPLPGVVSSVEVRPGQRVEKGTLLMYIESMKMLNDIVSPSNGRVAEIMKSSGETVNIGDPLLKLEEDGE</sequence>
<comment type="caution">
    <text evidence="3">The sequence shown here is derived from an EMBL/GenBank/DDBJ whole genome shotgun (WGS) entry which is preliminary data.</text>
</comment>
<organism evidence="3 4">
    <name type="scientific">Methanosuratincola subterraneus</name>
    <dbReference type="NCBI Taxonomy" id="2593994"/>
    <lineage>
        <taxon>Archaea</taxon>
        <taxon>Thermoproteota</taxon>
        <taxon>Methanosuratincolia</taxon>
        <taxon>Candidatus Methanomethylicales</taxon>
        <taxon>Candidatus Methanomethylicaceae</taxon>
        <taxon>Candidatus Methanosuratincola (ex Vanwonterghem et al. 2016)</taxon>
    </lineage>
</organism>
<accession>A0A3S3VFY8</accession>
<evidence type="ECO:0000313" key="4">
    <source>
        <dbReference type="Proteomes" id="UP000288215"/>
    </source>
</evidence>
<keyword evidence="1" id="KW-0092">Biotin</keyword>
<evidence type="ECO:0000313" key="3">
    <source>
        <dbReference type="EMBL" id="RWX73712.1"/>
    </source>
</evidence>
<dbReference type="Pfam" id="PF00364">
    <property type="entry name" value="Biotin_lipoyl"/>
    <property type="match status" value="1"/>
</dbReference>
<reference evidence="3 4" key="1">
    <citation type="submission" date="2018-12" db="EMBL/GenBank/DDBJ databases">
        <title>The complete genome of the methanogenic archaea of the candidate phylum Verstraetearchaeota, obtained from the metagenome of underground thermal water.</title>
        <authorList>
            <person name="Kadnikov V.V."/>
            <person name="Mardanov A.V."/>
            <person name="Beletsky A.V."/>
            <person name="Karnachuk O.V."/>
            <person name="Ravin N.V."/>
        </authorList>
    </citation>
    <scope>NUCLEOTIDE SEQUENCE [LARGE SCALE GENOMIC DNA]</scope>
    <source>
        <strain evidence="3">Ch88</strain>
    </source>
</reference>
<dbReference type="SUPFAM" id="SSF51230">
    <property type="entry name" value="Single hybrid motif"/>
    <property type="match status" value="1"/>
</dbReference>
<feature type="domain" description="Lipoyl-binding" evidence="2">
    <location>
        <begin position="95"/>
        <end position="164"/>
    </location>
</feature>